<feature type="compositionally biased region" description="Basic and acidic residues" evidence="1">
    <location>
        <begin position="27"/>
        <end position="36"/>
    </location>
</feature>
<keyword evidence="3" id="KW-1185">Reference proteome</keyword>
<dbReference type="Proteomes" id="UP001566132">
    <property type="component" value="Unassembled WGS sequence"/>
</dbReference>
<organism evidence="2 3">
    <name type="scientific">Hypothenemus hampei</name>
    <name type="common">Coffee berry borer</name>
    <dbReference type="NCBI Taxonomy" id="57062"/>
    <lineage>
        <taxon>Eukaryota</taxon>
        <taxon>Metazoa</taxon>
        <taxon>Ecdysozoa</taxon>
        <taxon>Arthropoda</taxon>
        <taxon>Hexapoda</taxon>
        <taxon>Insecta</taxon>
        <taxon>Pterygota</taxon>
        <taxon>Neoptera</taxon>
        <taxon>Endopterygota</taxon>
        <taxon>Coleoptera</taxon>
        <taxon>Polyphaga</taxon>
        <taxon>Cucujiformia</taxon>
        <taxon>Curculionidae</taxon>
        <taxon>Scolytinae</taxon>
        <taxon>Hypothenemus</taxon>
    </lineage>
</organism>
<evidence type="ECO:0000313" key="3">
    <source>
        <dbReference type="Proteomes" id="UP001566132"/>
    </source>
</evidence>
<evidence type="ECO:0000313" key="2">
    <source>
        <dbReference type="EMBL" id="KAL1493614.1"/>
    </source>
</evidence>
<sequence length="97" mass="11113">MPDSHKCERLGGVFFVWPRPPMQDDPSPSRRRDAAQHRPPTTVSPPTTTSGLGIPLRTSWYHWWTGTECGTRRLMVCYLYPLTHSTLLPDVPITPLW</sequence>
<feature type="compositionally biased region" description="Low complexity" evidence="1">
    <location>
        <begin position="39"/>
        <end position="50"/>
    </location>
</feature>
<name>A0ABD1EFZ5_HYPHA</name>
<accession>A0ABD1EFZ5</accession>
<proteinExistence type="predicted"/>
<protein>
    <submittedName>
        <fullName evidence="2">Uncharacterized protein</fullName>
    </submittedName>
</protein>
<gene>
    <name evidence="2" type="ORF">ABEB36_009314</name>
</gene>
<reference evidence="2 3" key="1">
    <citation type="submission" date="2024-05" db="EMBL/GenBank/DDBJ databases">
        <title>Genetic variation in Jamaican populations of the coffee berry borer (Hypothenemus hampei).</title>
        <authorList>
            <person name="Errbii M."/>
            <person name="Myrie A."/>
        </authorList>
    </citation>
    <scope>NUCLEOTIDE SEQUENCE [LARGE SCALE GENOMIC DNA]</scope>
    <source>
        <strain evidence="2">JA-Hopewell-2020-01-JO</strain>
        <tissue evidence="2">Whole body</tissue>
    </source>
</reference>
<feature type="region of interest" description="Disordered" evidence="1">
    <location>
        <begin position="18"/>
        <end position="51"/>
    </location>
</feature>
<dbReference type="AlphaFoldDB" id="A0ABD1EFZ5"/>
<evidence type="ECO:0000256" key="1">
    <source>
        <dbReference type="SAM" id="MobiDB-lite"/>
    </source>
</evidence>
<dbReference type="EMBL" id="JBDJPC010000007">
    <property type="protein sequence ID" value="KAL1493614.1"/>
    <property type="molecule type" value="Genomic_DNA"/>
</dbReference>
<comment type="caution">
    <text evidence="2">The sequence shown here is derived from an EMBL/GenBank/DDBJ whole genome shotgun (WGS) entry which is preliminary data.</text>
</comment>